<name>A0AA39RRI9_ACESA</name>
<dbReference type="PROSITE" id="PS51485">
    <property type="entry name" value="PHYTOCYANIN"/>
    <property type="match status" value="1"/>
</dbReference>
<evidence type="ECO:0000256" key="4">
    <source>
        <dbReference type="SAM" id="MobiDB-lite"/>
    </source>
</evidence>
<accession>A0AA39RRI9</accession>
<dbReference type="CDD" id="cd04216">
    <property type="entry name" value="Phytocyanin"/>
    <property type="match status" value="1"/>
</dbReference>
<dbReference type="InterPro" id="IPR008972">
    <property type="entry name" value="Cupredoxin"/>
</dbReference>
<feature type="chain" id="PRO_5041227511" description="Phytocyanin domain-containing protein" evidence="6">
    <location>
        <begin position="26"/>
        <end position="192"/>
    </location>
</feature>
<comment type="caution">
    <text evidence="8">The sequence shown here is derived from an EMBL/GenBank/DDBJ whole genome shotgun (WGS) entry which is preliminary data.</text>
</comment>
<feature type="domain" description="Phytocyanin" evidence="7">
    <location>
        <begin position="26"/>
        <end position="124"/>
    </location>
</feature>
<keyword evidence="5" id="KW-1133">Transmembrane helix</keyword>
<evidence type="ECO:0000256" key="1">
    <source>
        <dbReference type="ARBA" id="ARBA00022723"/>
    </source>
</evidence>
<dbReference type="InterPro" id="IPR003245">
    <property type="entry name" value="Phytocyanin_dom"/>
</dbReference>
<organism evidence="8 9">
    <name type="scientific">Acer saccharum</name>
    <name type="common">Sugar maple</name>
    <dbReference type="NCBI Taxonomy" id="4024"/>
    <lineage>
        <taxon>Eukaryota</taxon>
        <taxon>Viridiplantae</taxon>
        <taxon>Streptophyta</taxon>
        <taxon>Embryophyta</taxon>
        <taxon>Tracheophyta</taxon>
        <taxon>Spermatophyta</taxon>
        <taxon>Magnoliopsida</taxon>
        <taxon>eudicotyledons</taxon>
        <taxon>Gunneridae</taxon>
        <taxon>Pentapetalae</taxon>
        <taxon>rosids</taxon>
        <taxon>malvids</taxon>
        <taxon>Sapindales</taxon>
        <taxon>Sapindaceae</taxon>
        <taxon>Hippocastanoideae</taxon>
        <taxon>Acereae</taxon>
        <taxon>Acer</taxon>
    </lineage>
</organism>
<evidence type="ECO:0000313" key="8">
    <source>
        <dbReference type="EMBL" id="KAK0577109.1"/>
    </source>
</evidence>
<keyword evidence="5" id="KW-0472">Membrane</keyword>
<feature type="region of interest" description="Disordered" evidence="4">
    <location>
        <begin position="128"/>
        <end position="164"/>
    </location>
</feature>
<sequence>MAGVGARFVCVVAVVFCMVVPSCLATVYTVGDTSGWTLGVDYTTWAGSNTIAVGDSIVFNYGSSHSVDEVSASDYKSCTTGNAISTDNSGATTITLKTAGTHYFICGVASHCSTGMKLAVTVGSGTGSGSGSGTGSTTPSSSSSPTGGTSTSTSTTTKSPAVNTSESSLGAVVSPFVALVITWVASFVLIFS</sequence>
<keyword evidence="5" id="KW-0812">Transmembrane</keyword>
<dbReference type="Pfam" id="PF02298">
    <property type="entry name" value="Cu_bind_like"/>
    <property type="match status" value="1"/>
</dbReference>
<keyword evidence="3" id="KW-0325">Glycoprotein</keyword>
<feature type="signal peptide" evidence="6">
    <location>
        <begin position="1"/>
        <end position="25"/>
    </location>
</feature>
<dbReference type="GO" id="GO:0005886">
    <property type="term" value="C:plasma membrane"/>
    <property type="evidence" value="ECO:0007669"/>
    <property type="project" value="TreeGrafter"/>
</dbReference>
<dbReference type="Proteomes" id="UP001168877">
    <property type="component" value="Unassembled WGS sequence"/>
</dbReference>
<dbReference type="AlphaFoldDB" id="A0AA39RRI9"/>
<dbReference type="GO" id="GO:0046872">
    <property type="term" value="F:metal ion binding"/>
    <property type="evidence" value="ECO:0007669"/>
    <property type="project" value="UniProtKB-KW"/>
</dbReference>
<keyword evidence="1" id="KW-0479">Metal-binding</keyword>
<feature type="transmembrane region" description="Helical" evidence="5">
    <location>
        <begin position="169"/>
        <end position="191"/>
    </location>
</feature>
<dbReference type="SUPFAM" id="SSF49503">
    <property type="entry name" value="Cupredoxins"/>
    <property type="match status" value="1"/>
</dbReference>
<evidence type="ECO:0000259" key="7">
    <source>
        <dbReference type="PROSITE" id="PS51485"/>
    </source>
</evidence>
<reference evidence="8" key="2">
    <citation type="submission" date="2023-06" db="EMBL/GenBank/DDBJ databases">
        <authorList>
            <person name="Swenson N.G."/>
            <person name="Wegrzyn J.L."/>
            <person name="Mcevoy S.L."/>
        </authorList>
    </citation>
    <scope>NUCLEOTIDE SEQUENCE</scope>
    <source>
        <strain evidence="8">NS2018</strain>
        <tissue evidence="8">Leaf</tissue>
    </source>
</reference>
<evidence type="ECO:0000256" key="3">
    <source>
        <dbReference type="ARBA" id="ARBA00023180"/>
    </source>
</evidence>
<reference evidence="8" key="1">
    <citation type="journal article" date="2022" name="Plant J.">
        <title>Strategies of tolerance reflected in two North American maple genomes.</title>
        <authorList>
            <person name="McEvoy S.L."/>
            <person name="Sezen U.U."/>
            <person name="Trouern-Trend A."/>
            <person name="McMahon S.M."/>
            <person name="Schaberg P.G."/>
            <person name="Yang J."/>
            <person name="Wegrzyn J.L."/>
            <person name="Swenson N.G."/>
        </authorList>
    </citation>
    <scope>NUCLEOTIDE SEQUENCE</scope>
    <source>
        <strain evidence="8">NS2018</strain>
    </source>
</reference>
<dbReference type="Gene3D" id="2.60.40.420">
    <property type="entry name" value="Cupredoxins - blue copper proteins"/>
    <property type="match status" value="1"/>
</dbReference>
<protein>
    <recommendedName>
        <fullName evidence="7">Phytocyanin domain-containing protein</fullName>
    </recommendedName>
</protein>
<dbReference type="InterPro" id="IPR039391">
    <property type="entry name" value="Phytocyanin-like"/>
</dbReference>
<evidence type="ECO:0000313" key="9">
    <source>
        <dbReference type="Proteomes" id="UP001168877"/>
    </source>
</evidence>
<dbReference type="GO" id="GO:0009055">
    <property type="term" value="F:electron transfer activity"/>
    <property type="evidence" value="ECO:0007669"/>
    <property type="project" value="InterPro"/>
</dbReference>
<keyword evidence="6" id="KW-0732">Signal</keyword>
<dbReference type="FunFam" id="2.60.40.420:FF:000003">
    <property type="entry name" value="Blue copper"/>
    <property type="match status" value="1"/>
</dbReference>
<evidence type="ECO:0000256" key="5">
    <source>
        <dbReference type="SAM" id="Phobius"/>
    </source>
</evidence>
<dbReference type="PANTHER" id="PTHR33021">
    <property type="entry name" value="BLUE COPPER PROTEIN"/>
    <property type="match status" value="1"/>
</dbReference>
<gene>
    <name evidence="8" type="ORF">LWI29_027888</name>
</gene>
<keyword evidence="9" id="KW-1185">Reference proteome</keyword>
<proteinExistence type="predicted"/>
<evidence type="ECO:0000256" key="6">
    <source>
        <dbReference type="SAM" id="SignalP"/>
    </source>
</evidence>
<keyword evidence="2" id="KW-0186">Copper</keyword>
<dbReference type="EMBL" id="JAUESC010000386">
    <property type="protein sequence ID" value="KAK0577109.1"/>
    <property type="molecule type" value="Genomic_DNA"/>
</dbReference>
<feature type="compositionally biased region" description="Low complexity" evidence="4">
    <location>
        <begin position="135"/>
        <end position="157"/>
    </location>
</feature>
<evidence type="ECO:0000256" key="2">
    <source>
        <dbReference type="ARBA" id="ARBA00023008"/>
    </source>
</evidence>
<dbReference type="PANTHER" id="PTHR33021:SF193">
    <property type="entry name" value="OS06G0218600 PROTEIN"/>
    <property type="match status" value="1"/>
</dbReference>